<reference evidence="1" key="1">
    <citation type="submission" date="2022-03" db="EMBL/GenBank/DDBJ databases">
        <authorList>
            <person name="Lindestad O."/>
        </authorList>
    </citation>
    <scope>NUCLEOTIDE SEQUENCE</scope>
</reference>
<accession>A0A8S4S7Q9</accession>
<evidence type="ECO:0000313" key="1">
    <source>
        <dbReference type="EMBL" id="CAH2246924.1"/>
    </source>
</evidence>
<protein>
    <submittedName>
        <fullName evidence="1">Jg18642 protein</fullName>
    </submittedName>
</protein>
<sequence length="17" mass="1952">PEGQELIKNAPYKHKTV</sequence>
<keyword evidence="2" id="KW-1185">Reference proteome</keyword>
<gene>
    <name evidence="1" type="primary">jg18642</name>
    <name evidence="1" type="ORF">PAEG_LOCUS21452</name>
</gene>
<feature type="non-terminal residue" evidence="1">
    <location>
        <position position="1"/>
    </location>
</feature>
<comment type="caution">
    <text evidence="1">The sequence shown here is derived from an EMBL/GenBank/DDBJ whole genome shotgun (WGS) entry which is preliminary data.</text>
</comment>
<dbReference type="EMBL" id="CAKXAJ010025945">
    <property type="protein sequence ID" value="CAH2246924.1"/>
    <property type="molecule type" value="Genomic_DNA"/>
</dbReference>
<evidence type="ECO:0000313" key="2">
    <source>
        <dbReference type="Proteomes" id="UP000838756"/>
    </source>
</evidence>
<dbReference type="AlphaFoldDB" id="A0A8S4S7Q9"/>
<proteinExistence type="predicted"/>
<organism evidence="1 2">
    <name type="scientific">Pararge aegeria aegeria</name>
    <dbReference type="NCBI Taxonomy" id="348720"/>
    <lineage>
        <taxon>Eukaryota</taxon>
        <taxon>Metazoa</taxon>
        <taxon>Ecdysozoa</taxon>
        <taxon>Arthropoda</taxon>
        <taxon>Hexapoda</taxon>
        <taxon>Insecta</taxon>
        <taxon>Pterygota</taxon>
        <taxon>Neoptera</taxon>
        <taxon>Endopterygota</taxon>
        <taxon>Lepidoptera</taxon>
        <taxon>Glossata</taxon>
        <taxon>Ditrysia</taxon>
        <taxon>Papilionoidea</taxon>
        <taxon>Nymphalidae</taxon>
        <taxon>Satyrinae</taxon>
        <taxon>Satyrini</taxon>
        <taxon>Parargina</taxon>
        <taxon>Pararge</taxon>
    </lineage>
</organism>
<name>A0A8S4S7Q9_9NEOP</name>
<dbReference type="Proteomes" id="UP000838756">
    <property type="component" value="Unassembled WGS sequence"/>
</dbReference>